<organism evidence="1 2">
    <name type="scientific">Fusarium solani subsp. cucurbitae</name>
    <name type="common">Neocosmosporum cucurbitae</name>
    <dbReference type="NCBI Taxonomy" id="2747967"/>
    <lineage>
        <taxon>Eukaryota</taxon>
        <taxon>Fungi</taxon>
        <taxon>Dikarya</taxon>
        <taxon>Ascomycota</taxon>
        <taxon>Pezizomycotina</taxon>
        <taxon>Sordariomycetes</taxon>
        <taxon>Hypocreomycetidae</taxon>
        <taxon>Hypocreales</taxon>
        <taxon>Nectriaceae</taxon>
        <taxon>Fusarium</taxon>
        <taxon>Fusarium solani species complex</taxon>
    </lineage>
</organism>
<dbReference type="Proteomes" id="UP000830768">
    <property type="component" value="Chromosome 11"/>
</dbReference>
<dbReference type="EMBL" id="CP090039">
    <property type="protein sequence ID" value="UPL02150.1"/>
    <property type="molecule type" value="Genomic_DNA"/>
</dbReference>
<name>A0ACD3ZLH2_FUSSC</name>
<gene>
    <name evidence="1" type="ORF">LCI18_013084</name>
</gene>
<sequence length="219" mass="24344">MHPFRFINAHYTKDIVGRSSLAISDYYLDGKRILSLAGFIPSGSPDIATQHWIEALPHSMPGTSLIWPTGTGAAERGRKGIFALCLLNNIRIIGLTSYHRRESWLQMIAVHNAVANLTLRSYYAGQLYAPTFPSPRFWDPNKGGSFVAVTGDAMTVGPFFKDMPLHTNIDTSSDLGLDVPLAEVFQTPLFDPTPYKPFIHSIAERNRMRLRLAQTLGTP</sequence>
<reference evidence="1" key="1">
    <citation type="submission" date="2021-11" db="EMBL/GenBank/DDBJ databases">
        <title>Fusarium solani-melongenae Genome sequencing and assembly.</title>
        <authorList>
            <person name="Xie S."/>
            <person name="Huang L."/>
            <person name="Zhang X."/>
        </authorList>
    </citation>
    <scope>NUCLEOTIDE SEQUENCE</scope>
    <source>
        <strain evidence="1">CRI 24-3</strain>
    </source>
</reference>
<evidence type="ECO:0000313" key="2">
    <source>
        <dbReference type="Proteomes" id="UP000830768"/>
    </source>
</evidence>
<accession>A0ACD3ZLH2</accession>
<keyword evidence="2" id="KW-1185">Reference proteome</keyword>
<proteinExistence type="predicted"/>
<evidence type="ECO:0000313" key="1">
    <source>
        <dbReference type="EMBL" id="UPL02150.1"/>
    </source>
</evidence>
<protein>
    <submittedName>
        <fullName evidence="1">Uncharacterized protein</fullName>
    </submittedName>
</protein>